<evidence type="ECO:0000313" key="8">
    <source>
        <dbReference type="Proteomes" id="UP000557872"/>
    </source>
</evidence>
<dbReference type="Gene3D" id="1.10.357.140">
    <property type="entry name" value="UbiA prenyltransferase"/>
    <property type="match status" value="1"/>
</dbReference>
<keyword evidence="8" id="KW-1185">Reference proteome</keyword>
<feature type="transmembrane region" description="Helical" evidence="6">
    <location>
        <begin position="314"/>
        <end position="343"/>
    </location>
</feature>
<proteinExistence type="predicted"/>
<dbReference type="EMBL" id="JACBAZ010000011">
    <property type="protein sequence ID" value="NWK57413.1"/>
    <property type="molecule type" value="Genomic_DNA"/>
</dbReference>
<evidence type="ECO:0000256" key="6">
    <source>
        <dbReference type="SAM" id="Phobius"/>
    </source>
</evidence>
<keyword evidence="4 6" id="KW-1133">Transmembrane helix</keyword>
<gene>
    <name evidence="7" type="ORF">HW115_17475</name>
</gene>
<dbReference type="Pfam" id="PF01040">
    <property type="entry name" value="UbiA"/>
    <property type="match status" value="1"/>
</dbReference>
<evidence type="ECO:0000256" key="4">
    <source>
        <dbReference type="ARBA" id="ARBA00022989"/>
    </source>
</evidence>
<dbReference type="AlphaFoldDB" id="A0A851GIT4"/>
<feature type="transmembrane region" description="Helical" evidence="6">
    <location>
        <begin position="276"/>
        <end position="293"/>
    </location>
</feature>
<dbReference type="InterPro" id="IPR000537">
    <property type="entry name" value="UbiA_prenyltransferase"/>
</dbReference>
<name>A0A851GIT4_9BACT</name>
<comment type="caution">
    <text evidence="7">The sequence shown here is derived from an EMBL/GenBank/DDBJ whole genome shotgun (WGS) entry which is preliminary data.</text>
</comment>
<dbReference type="GO" id="GO:0016020">
    <property type="term" value="C:membrane"/>
    <property type="evidence" value="ECO:0007669"/>
    <property type="project" value="UniProtKB-SubCell"/>
</dbReference>
<dbReference type="GO" id="GO:0016765">
    <property type="term" value="F:transferase activity, transferring alkyl or aryl (other than methyl) groups"/>
    <property type="evidence" value="ECO:0007669"/>
    <property type="project" value="InterPro"/>
</dbReference>
<evidence type="ECO:0000256" key="5">
    <source>
        <dbReference type="ARBA" id="ARBA00023136"/>
    </source>
</evidence>
<feature type="transmembrane region" description="Helical" evidence="6">
    <location>
        <begin position="235"/>
        <end position="256"/>
    </location>
</feature>
<feature type="transmembrane region" description="Helical" evidence="6">
    <location>
        <begin position="89"/>
        <end position="117"/>
    </location>
</feature>
<accession>A0A851GIT4</accession>
<evidence type="ECO:0000313" key="7">
    <source>
        <dbReference type="EMBL" id="NWK57413.1"/>
    </source>
</evidence>
<keyword evidence="3 6" id="KW-0812">Transmembrane</keyword>
<dbReference type="Proteomes" id="UP000557872">
    <property type="component" value="Unassembled WGS sequence"/>
</dbReference>
<evidence type="ECO:0000256" key="2">
    <source>
        <dbReference type="ARBA" id="ARBA00022475"/>
    </source>
</evidence>
<feature type="transmembrane region" description="Helical" evidence="6">
    <location>
        <begin position="137"/>
        <end position="158"/>
    </location>
</feature>
<evidence type="ECO:0000256" key="3">
    <source>
        <dbReference type="ARBA" id="ARBA00022692"/>
    </source>
</evidence>
<feature type="transmembrane region" description="Helical" evidence="6">
    <location>
        <begin position="46"/>
        <end position="68"/>
    </location>
</feature>
<dbReference type="InterPro" id="IPR044878">
    <property type="entry name" value="UbiA_sf"/>
</dbReference>
<feature type="transmembrane region" description="Helical" evidence="6">
    <location>
        <begin position="203"/>
        <end position="223"/>
    </location>
</feature>
<keyword evidence="5 6" id="KW-0472">Membrane</keyword>
<dbReference type="RefSeq" id="WP_178934446.1">
    <property type="nucleotide sequence ID" value="NZ_JACBAZ010000011.1"/>
</dbReference>
<comment type="subcellular location">
    <subcellularLocation>
        <location evidence="1">Membrane</location>
        <topology evidence="1">Multi-pass membrane protein</topology>
    </subcellularLocation>
</comment>
<reference evidence="7 8" key="1">
    <citation type="submission" date="2020-07" db="EMBL/GenBank/DDBJ databases">
        <title>Roseicoccus Jingziensis gen. nov., sp. nov., isolated from coastal seawater.</title>
        <authorList>
            <person name="Feng X."/>
        </authorList>
    </citation>
    <scope>NUCLEOTIDE SEQUENCE [LARGE SCALE GENOMIC DNA]</scope>
    <source>
        <strain evidence="7 8">N1E253</strain>
    </source>
</reference>
<protein>
    <submittedName>
        <fullName evidence="7">Uncharacterized protein</fullName>
    </submittedName>
</protein>
<keyword evidence="2" id="KW-1003">Cell membrane</keyword>
<sequence length="350" mass="38427">MSTLGDQFKAWLATGRTANLPTVWSNVLVYFLICHSGSLPPTPVFFLIHTIISMSLLYLGGCILGDVVDKKFDSIHRPNRPLPNGIIKAPTALMAAILFLAIGWFLTLASYPIHLILFEENGLSFCSELFHEKEWAWLFPADIVKTSSLLCLCILAYALFHKKMGKGSPILMAACRSLLVLTVIVISLPNLYGKGMAWPTPWIFIPVVAVGLYTYLLSTVAATESSPKPYSRQKLLGSIFVCLPIFAIGLFHAYQFSSQSILRLADTRYDLPLSPPSYLLLASALLIYMVWSLRAMKHLNHSKPTFVSHALAGFCLLDACIAATFSIPAAVICFGLFGLALLLQKIAPAT</sequence>
<organism evidence="7 8">
    <name type="scientific">Oceaniferula marina</name>
    <dbReference type="NCBI Taxonomy" id="2748318"/>
    <lineage>
        <taxon>Bacteria</taxon>
        <taxon>Pseudomonadati</taxon>
        <taxon>Verrucomicrobiota</taxon>
        <taxon>Verrucomicrobiia</taxon>
        <taxon>Verrucomicrobiales</taxon>
        <taxon>Verrucomicrobiaceae</taxon>
        <taxon>Oceaniferula</taxon>
    </lineage>
</organism>
<evidence type="ECO:0000256" key="1">
    <source>
        <dbReference type="ARBA" id="ARBA00004141"/>
    </source>
</evidence>
<feature type="transmembrane region" description="Helical" evidence="6">
    <location>
        <begin position="170"/>
        <end position="191"/>
    </location>
</feature>